<evidence type="ECO:0000256" key="8">
    <source>
        <dbReference type="ARBA" id="ARBA00023002"/>
    </source>
</evidence>
<dbReference type="InterPro" id="IPR036291">
    <property type="entry name" value="NAD(P)-bd_dom_sf"/>
</dbReference>
<dbReference type="AlphaFoldDB" id="A0A0P6X7I1"/>
<evidence type="ECO:0000313" key="15">
    <source>
        <dbReference type="Proteomes" id="UP000050417"/>
    </source>
</evidence>
<comment type="pathway">
    <text evidence="2 11">Cofactor biosynthesis; (R)-pantothenate biosynthesis; (R)-pantoate from 3-methyl-2-oxobutanoate: step 2/2.</text>
</comment>
<keyword evidence="8 11" id="KW-0560">Oxidoreductase</keyword>
<evidence type="ECO:0000313" key="14">
    <source>
        <dbReference type="EMBL" id="KPL77920.1"/>
    </source>
</evidence>
<evidence type="ECO:0000256" key="1">
    <source>
        <dbReference type="ARBA" id="ARBA00002919"/>
    </source>
</evidence>
<dbReference type="InterPro" id="IPR050838">
    <property type="entry name" value="Ketopantoate_reductase"/>
</dbReference>
<dbReference type="SUPFAM" id="SSF48179">
    <property type="entry name" value="6-phosphogluconate dehydrogenase C-terminal domain-like"/>
    <property type="match status" value="1"/>
</dbReference>
<name>A0A0P6X7I1_9CHLR</name>
<dbReference type="Pfam" id="PF02558">
    <property type="entry name" value="ApbA"/>
    <property type="match status" value="1"/>
</dbReference>
<evidence type="ECO:0000256" key="10">
    <source>
        <dbReference type="ARBA" id="ARBA00048793"/>
    </source>
</evidence>
<gene>
    <name evidence="14" type="ORF">ADN00_08505</name>
</gene>
<dbReference type="SUPFAM" id="SSF51735">
    <property type="entry name" value="NAD(P)-binding Rossmann-fold domains"/>
    <property type="match status" value="1"/>
</dbReference>
<evidence type="ECO:0000256" key="11">
    <source>
        <dbReference type="RuleBase" id="RU362068"/>
    </source>
</evidence>
<comment type="caution">
    <text evidence="14">The sequence shown here is derived from an EMBL/GenBank/DDBJ whole genome shotgun (WGS) entry which is preliminary data.</text>
</comment>
<dbReference type="NCBIfam" id="TIGR00745">
    <property type="entry name" value="apbA_panE"/>
    <property type="match status" value="1"/>
</dbReference>
<dbReference type="InterPro" id="IPR003710">
    <property type="entry name" value="ApbA"/>
</dbReference>
<dbReference type="InterPro" id="IPR013332">
    <property type="entry name" value="KPR_N"/>
</dbReference>
<evidence type="ECO:0000256" key="2">
    <source>
        <dbReference type="ARBA" id="ARBA00004994"/>
    </source>
</evidence>
<comment type="function">
    <text evidence="1 11">Catalyzes the NADPH-dependent reduction of ketopantoate into pantoic acid.</text>
</comment>
<dbReference type="Pfam" id="PF08546">
    <property type="entry name" value="ApbA_C"/>
    <property type="match status" value="1"/>
</dbReference>
<keyword evidence="6 11" id="KW-0566">Pantothenate biosynthesis</keyword>
<organism evidence="14 15">
    <name type="scientific">Ornatilinea apprima</name>
    <dbReference type="NCBI Taxonomy" id="1134406"/>
    <lineage>
        <taxon>Bacteria</taxon>
        <taxon>Bacillati</taxon>
        <taxon>Chloroflexota</taxon>
        <taxon>Anaerolineae</taxon>
        <taxon>Anaerolineales</taxon>
        <taxon>Anaerolineaceae</taxon>
        <taxon>Ornatilinea</taxon>
    </lineage>
</organism>
<sequence length="340" mass="36440">MRFLCFGAGAIGTYIGGSLALAGQEVVFFDRPETADSVRKHGLTLHLGDEVRHIQSIDICTSIDEALTHGPFDVGILAVKSYDTAGVIEMLKEYSVALPPILSFQNGVENEALLSRGLGQGKVIAGTLTSAVGKLQTGEIVVEKLRGIGVASDHLLASGLVKVLDAAGLRAQLFADAASMKWSKMLTNLPANATSAILNMTASEIYRNRDLCKLEIRMLREALAVMHTLRLSVVDLPGTPTRLLAFGAASLPLFLAQPFMIQGIGKGRGNKMPSFHIDFHSGNGKSEVDYLNGAVVRIGKSVGVEAPVNRVLTETLLLLTAGELNADEFDHHPEKLLERF</sequence>
<evidence type="ECO:0000256" key="3">
    <source>
        <dbReference type="ARBA" id="ARBA00007870"/>
    </source>
</evidence>
<evidence type="ECO:0000259" key="13">
    <source>
        <dbReference type="Pfam" id="PF08546"/>
    </source>
</evidence>
<reference evidence="14 15" key="1">
    <citation type="submission" date="2015-07" db="EMBL/GenBank/DDBJ databases">
        <title>Genome sequence of Ornatilinea apprima DSM 23815.</title>
        <authorList>
            <person name="Hemp J."/>
            <person name="Ward L.M."/>
            <person name="Pace L.A."/>
            <person name="Fischer W.W."/>
        </authorList>
    </citation>
    <scope>NUCLEOTIDE SEQUENCE [LARGE SCALE GENOMIC DNA]</scope>
    <source>
        <strain evidence="14 15">P3M-1</strain>
    </source>
</reference>
<dbReference type="UniPathway" id="UPA00028">
    <property type="reaction ID" value="UER00004"/>
</dbReference>
<proteinExistence type="inferred from homology"/>
<dbReference type="Gene3D" id="1.10.1040.10">
    <property type="entry name" value="N-(1-d-carboxylethyl)-l-norvaline Dehydrogenase, domain 2"/>
    <property type="match status" value="1"/>
</dbReference>
<evidence type="ECO:0000256" key="9">
    <source>
        <dbReference type="ARBA" id="ARBA00032024"/>
    </source>
</evidence>
<dbReference type="Gene3D" id="3.40.50.720">
    <property type="entry name" value="NAD(P)-binding Rossmann-like Domain"/>
    <property type="match status" value="1"/>
</dbReference>
<dbReference type="GO" id="GO:0005737">
    <property type="term" value="C:cytoplasm"/>
    <property type="evidence" value="ECO:0007669"/>
    <property type="project" value="TreeGrafter"/>
</dbReference>
<accession>A0A0P6X7I1</accession>
<dbReference type="InterPro" id="IPR013328">
    <property type="entry name" value="6PGD_dom2"/>
</dbReference>
<dbReference type="STRING" id="1134406.ADN00_08505"/>
<dbReference type="GO" id="GO:0050661">
    <property type="term" value="F:NADP binding"/>
    <property type="evidence" value="ECO:0007669"/>
    <property type="project" value="TreeGrafter"/>
</dbReference>
<comment type="similarity">
    <text evidence="3 11">Belongs to the ketopantoate reductase family.</text>
</comment>
<dbReference type="EMBL" id="LGCL01000021">
    <property type="protein sequence ID" value="KPL77920.1"/>
    <property type="molecule type" value="Genomic_DNA"/>
</dbReference>
<dbReference type="GO" id="GO:0015940">
    <property type="term" value="P:pantothenate biosynthetic process"/>
    <property type="evidence" value="ECO:0007669"/>
    <property type="project" value="UniProtKB-UniPathway"/>
</dbReference>
<keyword evidence="15" id="KW-1185">Reference proteome</keyword>
<dbReference type="Proteomes" id="UP000050417">
    <property type="component" value="Unassembled WGS sequence"/>
</dbReference>
<comment type="catalytic activity">
    <reaction evidence="10 11">
        <text>(R)-pantoate + NADP(+) = 2-dehydropantoate + NADPH + H(+)</text>
        <dbReference type="Rhea" id="RHEA:16233"/>
        <dbReference type="ChEBI" id="CHEBI:11561"/>
        <dbReference type="ChEBI" id="CHEBI:15378"/>
        <dbReference type="ChEBI" id="CHEBI:15980"/>
        <dbReference type="ChEBI" id="CHEBI:57783"/>
        <dbReference type="ChEBI" id="CHEBI:58349"/>
        <dbReference type="EC" id="1.1.1.169"/>
    </reaction>
</comment>
<keyword evidence="7 11" id="KW-0521">NADP</keyword>
<evidence type="ECO:0000256" key="6">
    <source>
        <dbReference type="ARBA" id="ARBA00022655"/>
    </source>
</evidence>
<dbReference type="EC" id="1.1.1.169" evidence="4 11"/>
<feature type="domain" description="Ketopantoate reductase N-terminal" evidence="12">
    <location>
        <begin position="6"/>
        <end position="144"/>
    </location>
</feature>
<protein>
    <recommendedName>
        <fullName evidence="5 11">2-dehydropantoate 2-reductase</fullName>
        <ecNumber evidence="4 11">1.1.1.169</ecNumber>
    </recommendedName>
    <alternativeName>
        <fullName evidence="9 11">Ketopantoate reductase</fullName>
    </alternativeName>
</protein>
<dbReference type="PANTHER" id="PTHR43765">
    <property type="entry name" value="2-DEHYDROPANTOATE 2-REDUCTASE-RELATED"/>
    <property type="match status" value="1"/>
</dbReference>
<dbReference type="GO" id="GO:0008677">
    <property type="term" value="F:2-dehydropantoate 2-reductase activity"/>
    <property type="evidence" value="ECO:0007669"/>
    <property type="project" value="UniProtKB-EC"/>
</dbReference>
<evidence type="ECO:0000256" key="7">
    <source>
        <dbReference type="ARBA" id="ARBA00022857"/>
    </source>
</evidence>
<evidence type="ECO:0000256" key="4">
    <source>
        <dbReference type="ARBA" id="ARBA00013014"/>
    </source>
</evidence>
<evidence type="ECO:0000256" key="5">
    <source>
        <dbReference type="ARBA" id="ARBA00019465"/>
    </source>
</evidence>
<feature type="domain" description="Ketopantoate reductase C-terminal" evidence="13">
    <location>
        <begin position="179"/>
        <end position="316"/>
    </location>
</feature>
<evidence type="ECO:0000259" key="12">
    <source>
        <dbReference type="Pfam" id="PF02558"/>
    </source>
</evidence>
<dbReference type="PANTHER" id="PTHR43765:SF2">
    <property type="entry name" value="2-DEHYDROPANTOATE 2-REDUCTASE"/>
    <property type="match status" value="1"/>
</dbReference>
<dbReference type="InterPro" id="IPR008927">
    <property type="entry name" value="6-PGluconate_DH-like_C_sf"/>
</dbReference>
<dbReference type="InterPro" id="IPR013752">
    <property type="entry name" value="KPA_reductase"/>
</dbReference>